<evidence type="ECO:0000259" key="4">
    <source>
        <dbReference type="PROSITE" id="PS50240"/>
    </source>
</evidence>
<keyword evidence="3" id="KW-0732">Signal</keyword>
<dbReference type="Gene3D" id="2.40.10.10">
    <property type="entry name" value="Trypsin-like serine proteases"/>
    <property type="match status" value="1"/>
</dbReference>
<comment type="caution">
    <text evidence="5">The sequence shown here is derived from an EMBL/GenBank/DDBJ whole genome shotgun (WGS) entry which is preliminary data.</text>
</comment>
<evidence type="ECO:0000256" key="3">
    <source>
        <dbReference type="SAM" id="SignalP"/>
    </source>
</evidence>
<dbReference type="Proteomes" id="UP001627154">
    <property type="component" value="Unassembled WGS sequence"/>
</dbReference>
<dbReference type="PROSITE" id="PS50240">
    <property type="entry name" value="TRYPSIN_DOM"/>
    <property type="match status" value="1"/>
</dbReference>
<feature type="domain" description="Peptidase S1" evidence="4">
    <location>
        <begin position="98"/>
        <end position="341"/>
    </location>
</feature>
<evidence type="ECO:0000313" key="6">
    <source>
        <dbReference type="Proteomes" id="UP001627154"/>
    </source>
</evidence>
<dbReference type="SMART" id="SM00020">
    <property type="entry name" value="Tryp_SPc"/>
    <property type="match status" value="1"/>
</dbReference>
<dbReference type="PRINTS" id="PR00722">
    <property type="entry name" value="CHYMOTRYPSIN"/>
</dbReference>
<evidence type="ECO:0000256" key="2">
    <source>
        <dbReference type="ARBA" id="ARBA00024195"/>
    </source>
</evidence>
<accession>A0ABD2XGR9</accession>
<reference evidence="5 6" key="1">
    <citation type="journal article" date="2024" name="bioRxiv">
        <title>A reference genome for Trichogramma kaykai: A tiny desert-dwelling parasitoid wasp with competing sex-ratio distorters.</title>
        <authorList>
            <person name="Culotta J."/>
            <person name="Lindsey A.R."/>
        </authorList>
    </citation>
    <scope>NUCLEOTIDE SEQUENCE [LARGE SCALE GENOMIC DNA]</scope>
    <source>
        <strain evidence="5 6">KSX58</strain>
    </source>
</reference>
<dbReference type="PANTHER" id="PTHR24258:SF116">
    <property type="entry name" value="FI16631P1-RELATED"/>
    <property type="match status" value="1"/>
</dbReference>
<gene>
    <name evidence="5" type="ORF">TKK_002690</name>
</gene>
<dbReference type="CDD" id="cd00190">
    <property type="entry name" value="Tryp_SPc"/>
    <property type="match status" value="1"/>
</dbReference>
<dbReference type="InterPro" id="IPR001254">
    <property type="entry name" value="Trypsin_dom"/>
</dbReference>
<feature type="chain" id="PRO_5044802772" description="Peptidase S1 domain-containing protein" evidence="3">
    <location>
        <begin position="23"/>
        <end position="343"/>
    </location>
</feature>
<dbReference type="FunFam" id="2.40.10.10:FF:000002">
    <property type="entry name" value="Transmembrane protease serine"/>
    <property type="match status" value="1"/>
</dbReference>
<evidence type="ECO:0000313" key="5">
    <source>
        <dbReference type="EMBL" id="KAL3404631.1"/>
    </source>
</evidence>
<dbReference type="AlphaFoldDB" id="A0ABD2XGR9"/>
<feature type="signal peptide" evidence="3">
    <location>
        <begin position="1"/>
        <end position="22"/>
    </location>
</feature>
<dbReference type="SUPFAM" id="SSF50494">
    <property type="entry name" value="Trypsin-like serine proteases"/>
    <property type="match status" value="1"/>
</dbReference>
<dbReference type="EMBL" id="JBJJXI010000023">
    <property type="protein sequence ID" value="KAL3404631.1"/>
    <property type="molecule type" value="Genomic_DNA"/>
</dbReference>
<keyword evidence="1" id="KW-1015">Disulfide bond</keyword>
<evidence type="ECO:0000256" key="1">
    <source>
        <dbReference type="ARBA" id="ARBA00023157"/>
    </source>
</evidence>
<dbReference type="PANTHER" id="PTHR24258">
    <property type="entry name" value="SERINE PROTEASE-RELATED"/>
    <property type="match status" value="1"/>
</dbReference>
<dbReference type="InterPro" id="IPR001314">
    <property type="entry name" value="Peptidase_S1A"/>
</dbReference>
<organism evidence="5 6">
    <name type="scientific">Trichogramma kaykai</name>
    <dbReference type="NCBI Taxonomy" id="54128"/>
    <lineage>
        <taxon>Eukaryota</taxon>
        <taxon>Metazoa</taxon>
        <taxon>Ecdysozoa</taxon>
        <taxon>Arthropoda</taxon>
        <taxon>Hexapoda</taxon>
        <taxon>Insecta</taxon>
        <taxon>Pterygota</taxon>
        <taxon>Neoptera</taxon>
        <taxon>Endopterygota</taxon>
        <taxon>Hymenoptera</taxon>
        <taxon>Apocrita</taxon>
        <taxon>Proctotrupomorpha</taxon>
        <taxon>Chalcidoidea</taxon>
        <taxon>Trichogrammatidae</taxon>
        <taxon>Trichogramma</taxon>
    </lineage>
</organism>
<dbReference type="Pfam" id="PF00089">
    <property type="entry name" value="Trypsin"/>
    <property type="match status" value="1"/>
</dbReference>
<name>A0ABD2XGR9_9HYME</name>
<proteinExistence type="inferred from homology"/>
<comment type="similarity">
    <text evidence="2">Belongs to the peptidase S1 family. CLIP subfamily.</text>
</comment>
<dbReference type="InterPro" id="IPR043504">
    <property type="entry name" value="Peptidase_S1_PA_chymotrypsin"/>
</dbReference>
<dbReference type="InterPro" id="IPR009003">
    <property type="entry name" value="Peptidase_S1_PA"/>
</dbReference>
<keyword evidence="6" id="KW-1185">Reference proteome</keyword>
<sequence length="343" mass="36610">MHGTSCFLVSALLLLRINHVFGQIATPYIVNDGVTICKCAYPGSCPTTVIDVRIVNDPTNSGCPAGMIMCCTRDGNNPSPNPAPDTCGIRKIPAVPQQVAGRASFGAYPWQAILKDRSNNYLGSGVLLDATHVLTVAHKVVAYLNNPQGMLVGLGEWDDQSTSEAYRDINVNVARIVLHPNFNSANLENDVAVIKLNGLVPIASYPNINTACRPAAAPVTGTRCFVSGWGKNSFTGSYQNIMREVDVPILDGTDCENRLKNTRLGAAFILNRNSFLCAGGEPGKDACTGDGGSPLVCLNSQTSRWSVYGLVAWGIGCATTNVPGVYTNVYNFLPWINQILATV</sequence>
<protein>
    <recommendedName>
        <fullName evidence="4">Peptidase S1 domain-containing protein</fullName>
    </recommendedName>
</protein>